<organism evidence="1 2">
    <name type="scientific">Microbotryum silenes-dioicae</name>
    <dbReference type="NCBI Taxonomy" id="796604"/>
    <lineage>
        <taxon>Eukaryota</taxon>
        <taxon>Fungi</taxon>
        <taxon>Dikarya</taxon>
        <taxon>Basidiomycota</taxon>
        <taxon>Pucciniomycotina</taxon>
        <taxon>Microbotryomycetes</taxon>
        <taxon>Microbotryales</taxon>
        <taxon>Microbotryaceae</taxon>
        <taxon>Microbotryum</taxon>
    </lineage>
</organism>
<gene>
    <name evidence="1" type="primary">BQ5605_C006g04123</name>
    <name evidence="1" type="ORF">BQ5605_C006G04123</name>
</gene>
<accession>A0A2X0MA68</accession>
<evidence type="ECO:0000313" key="2">
    <source>
        <dbReference type="Proteomes" id="UP000249464"/>
    </source>
</evidence>
<proteinExistence type="predicted"/>
<reference evidence="1 2" key="1">
    <citation type="submission" date="2016-11" db="EMBL/GenBank/DDBJ databases">
        <authorList>
            <person name="Jaros S."/>
            <person name="Januszkiewicz K."/>
            <person name="Wedrychowicz H."/>
        </authorList>
    </citation>
    <scope>NUCLEOTIDE SEQUENCE [LARGE SCALE GENOMIC DNA]</scope>
</reference>
<dbReference type="EMBL" id="FQNC01000044">
    <property type="protein sequence ID" value="SGY56295.1"/>
    <property type="molecule type" value="Genomic_DNA"/>
</dbReference>
<dbReference type="AlphaFoldDB" id="A0A2X0MA68"/>
<protein>
    <submittedName>
        <fullName evidence="1">BQ5605_C006g04123 protein</fullName>
    </submittedName>
</protein>
<sequence>MTRRRVAVQPRCRCRLAIRETSSCKNGLRKVTLIHAKLPPRLVDRDFHAKEHVDLTFPKLEPCIESEKELLNVIVTRDDAIIDIHRQQKSERLAPNLANTTIHSTVFLNAYETVTLCQFIVRCERHEIALEPHWFRVQTERIKRCNLQAKKDY</sequence>
<name>A0A2X0MA68_9BASI</name>
<dbReference type="Proteomes" id="UP000249464">
    <property type="component" value="Unassembled WGS sequence"/>
</dbReference>
<keyword evidence="2" id="KW-1185">Reference proteome</keyword>
<evidence type="ECO:0000313" key="1">
    <source>
        <dbReference type="EMBL" id="SGY56295.1"/>
    </source>
</evidence>